<proteinExistence type="predicted"/>
<dbReference type="Pfam" id="PF02954">
    <property type="entry name" value="HTH_8"/>
    <property type="match status" value="1"/>
</dbReference>
<dbReference type="RefSeq" id="WP_011697875.1">
    <property type="nucleotide sequence ID" value="NC_008554.1"/>
</dbReference>
<keyword evidence="2" id="KW-0067">ATP-binding</keyword>
<evidence type="ECO:0000313" key="7">
    <source>
        <dbReference type="EMBL" id="ABK16704.1"/>
    </source>
</evidence>
<accession>A0LH02</accession>
<dbReference type="PROSITE" id="PS00675">
    <property type="entry name" value="SIGMA54_INTERACT_1"/>
    <property type="match status" value="1"/>
</dbReference>
<reference evidence="7 8" key="1">
    <citation type="submission" date="2006-10" db="EMBL/GenBank/DDBJ databases">
        <title>Complete sequence of Syntrophobacter fumaroxidans MPOB.</title>
        <authorList>
            <consortium name="US DOE Joint Genome Institute"/>
            <person name="Copeland A."/>
            <person name="Lucas S."/>
            <person name="Lapidus A."/>
            <person name="Barry K."/>
            <person name="Detter J.C."/>
            <person name="Glavina del Rio T."/>
            <person name="Hammon N."/>
            <person name="Israni S."/>
            <person name="Pitluck S."/>
            <person name="Goltsman E.G."/>
            <person name="Martinez M."/>
            <person name="Schmutz J."/>
            <person name="Larimer F."/>
            <person name="Land M."/>
            <person name="Hauser L."/>
            <person name="Kyrpides N."/>
            <person name="Kim E."/>
            <person name="Boone D.R."/>
            <person name="Brockman F."/>
            <person name="Culley D."/>
            <person name="Ferry J."/>
            <person name="Gunsalus R."/>
            <person name="McInerney M.J."/>
            <person name="Morrison M."/>
            <person name="Plugge C."/>
            <person name="Rohlin L."/>
            <person name="Scholten J."/>
            <person name="Sieber J."/>
            <person name="Stams A.J.M."/>
            <person name="Worm P."/>
            <person name="Henstra A.M."/>
            <person name="Richardson P."/>
        </authorList>
    </citation>
    <scope>NUCLEOTIDE SEQUENCE [LARGE SCALE GENOMIC DNA]</scope>
    <source>
        <strain evidence="8">DSM 10017 / MPOB</strain>
    </source>
</reference>
<dbReference type="KEGG" id="sfu:Sfum_1010"/>
<keyword evidence="1" id="KW-0547">Nucleotide-binding</keyword>
<feature type="domain" description="Sigma-54 factor interaction" evidence="6">
    <location>
        <begin position="198"/>
        <end position="426"/>
    </location>
</feature>
<dbReference type="STRING" id="335543.Sfum_1010"/>
<dbReference type="SMART" id="SM00065">
    <property type="entry name" value="GAF"/>
    <property type="match status" value="1"/>
</dbReference>
<evidence type="ECO:0000256" key="4">
    <source>
        <dbReference type="ARBA" id="ARBA00023125"/>
    </source>
</evidence>
<evidence type="ECO:0000259" key="6">
    <source>
        <dbReference type="PROSITE" id="PS50045"/>
    </source>
</evidence>
<dbReference type="InterPro" id="IPR025662">
    <property type="entry name" value="Sigma_54_int_dom_ATP-bd_1"/>
</dbReference>
<dbReference type="InterPro" id="IPR002078">
    <property type="entry name" value="Sigma_54_int"/>
</dbReference>
<dbReference type="OrthoDB" id="9763792at2"/>
<dbReference type="Pfam" id="PF25601">
    <property type="entry name" value="AAA_lid_14"/>
    <property type="match status" value="1"/>
</dbReference>
<sequence length="510" mass="57163">MEKRIRETELNVIFETCRVIGQALKLDQALDTILAILSSSLAMKRATITLEDEDTGYLIIRASHGLTDAERRRGVYRKDEGITGLIFQSADSYVVPDISKEPLFLNKTRSRLIQKESISFLGVPILLHGKAIGVLHVDRLFGDEVPFEEDIRLLSIVATLIAQFVSLNRQVKLREAKLLRDCSPSGKKGIEAGDRFFMVGRSPSMLVVQRHIEKVAPSKASVLLLGESGTGKTLVAQMLHELSIRSSAPFVKINCASLPENLLESELFGYEKGAFTGAVRSKPGRIEEAEGGTVFLDEVGELTPALQAKLLRFLQDKEFERLGSTRTRVVDVRVLAATNRDLAAVVAEGTFREDLYYRLNVFPIQIPPLRARKEDIPDLLHHFLDRISREYGRRIGITNAAMALLAGYDWPGNVREMENLVERMVIMADEDEIGVNVLPPFLSEQMTGSGGETLSRIEKMERKEILAALERNGWNQTRTAKELGITLRQIGYRVRKFGLDRLLMHQRRGG</sequence>
<dbReference type="AlphaFoldDB" id="A0LH02"/>
<dbReference type="FunFam" id="3.40.50.300:FF:000006">
    <property type="entry name" value="DNA-binding transcriptional regulator NtrC"/>
    <property type="match status" value="1"/>
</dbReference>
<dbReference type="PANTHER" id="PTHR32071">
    <property type="entry name" value="TRANSCRIPTIONAL REGULATORY PROTEIN"/>
    <property type="match status" value="1"/>
</dbReference>
<dbReference type="eggNOG" id="COG3604">
    <property type="taxonomic scope" value="Bacteria"/>
</dbReference>
<dbReference type="Gene3D" id="1.10.10.60">
    <property type="entry name" value="Homeodomain-like"/>
    <property type="match status" value="1"/>
</dbReference>
<keyword evidence="5" id="KW-0804">Transcription</keyword>
<keyword evidence="8" id="KW-1185">Reference proteome</keyword>
<protein>
    <submittedName>
        <fullName evidence="7">Transcriptional regulator, NifA subfamily, Fis Family</fullName>
    </submittedName>
</protein>
<organism evidence="7 8">
    <name type="scientific">Syntrophobacter fumaroxidans (strain DSM 10017 / MPOB)</name>
    <dbReference type="NCBI Taxonomy" id="335543"/>
    <lineage>
        <taxon>Bacteria</taxon>
        <taxon>Pseudomonadati</taxon>
        <taxon>Thermodesulfobacteriota</taxon>
        <taxon>Syntrophobacteria</taxon>
        <taxon>Syntrophobacterales</taxon>
        <taxon>Syntrophobacteraceae</taxon>
        <taxon>Syntrophobacter</taxon>
    </lineage>
</organism>
<keyword evidence="4" id="KW-0238">DNA-binding</keyword>
<dbReference type="Gene3D" id="1.10.8.60">
    <property type="match status" value="1"/>
</dbReference>
<dbReference type="GO" id="GO:0005524">
    <property type="term" value="F:ATP binding"/>
    <property type="evidence" value="ECO:0007669"/>
    <property type="project" value="UniProtKB-KW"/>
</dbReference>
<evidence type="ECO:0000256" key="1">
    <source>
        <dbReference type="ARBA" id="ARBA00022741"/>
    </source>
</evidence>
<name>A0LH02_SYNFM</name>
<evidence type="ECO:0000256" key="5">
    <source>
        <dbReference type="ARBA" id="ARBA00023163"/>
    </source>
</evidence>
<dbReference type="InterPro" id="IPR003018">
    <property type="entry name" value="GAF"/>
</dbReference>
<dbReference type="Pfam" id="PF01590">
    <property type="entry name" value="GAF"/>
    <property type="match status" value="1"/>
</dbReference>
<dbReference type="GO" id="GO:0006355">
    <property type="term" value="P:regulation of DNA-templated transcription"/>
    <property type="evidence" value="ECO:0007669"/>
    <property type="project" value="InterPro"/>
</dbReference>
<dbReference type="PROSITE" id="PS50045">
    <property type="entry name" value="SIGMA54_INTERACT_4"/>
    <property type="match status" value="1"/>
</dbReference>
<evidence type="ECO:0000313" key="8">
    <source>
        <dbReference type="Proteomes" id="UP000001784"/>
    </source>
</evidence>
<dbReference type="InterPro" id="IPR027417">
    <property type="entry name" value="P-loop_NTPase"/>
</dbReference>
<dbReference type="PRINTS" id="PR01590">
    <property type="entry name" value="HTHFIS"/>
</dbReference>
<evidence type="ECO:0000256" key="3">
    <source>
        <dbReference type="ARBA" id="ARBA00023015"/>
    </source>
</evidence>
<dbReference type="HOGENOM" id="CLU_000445_95_2_7"/>
<dbReference type="SUPFAM" id="SSF52540">
    <property type="entry name" value="P-loop containing nucleoside triphosphate hydrolases"/>
    <property type="match status" value="1"/>
</dbReference>
<dbReference type="EMBL" id="CP000478">
    <property type="protein sequence ID" value="ABK16704.1"/>
    <property type="molecule type" value="Genomic_DNA"/>
</dbReference>
<dbReference type="Pfam" id="PF00158">
    <property type="entry name" value="Sigma54_activat"/>
    <property type="match status" value="1"/>
</dbReference>
<dbReference type="InterPro" id="IPR002197">
    <property type="entry name" value="HTH_Fis"/>
</dbReference>
<dbReference type="InterPro" id="IPR003593">
    <property type="entry name" value="AAA+_ATPase"/>
</dbReference>
<dbReference type="InterPro" id="IPR025943">
    <property type="entry name" value="Sigma_54_int_dom_ATP-bd_2"/>
</dbReference>
<dbReference type="SUPFAM" id="SSF46689">
    <property type="entry name" value="Homeodomain-like"/>
    <property type="match status" value="1"/>
</dbReference>
<gene>
    <name evidence="7" type="ordered locus">Sfum_1010</name>
</gene>
<dbReference type="GO" id="GO:0043565">
    <property type="term" value="F:sequence-specific DNA binding"/>
    <property type="evidence" value="ECO:0007669"/>
    <property type="project" value="InterPro"/>
</dbReference>
<dbReference type="PROSITE" id="PS00676">
    <property type="entry name" value="SIGMA54_INTERACT_2"/>
    <property type="match status" value="1"/>
</dbReference>
<dbReference type="InterPro" id="IPR009057">
    <property type="entry name" value="Homeodomain-like_sf"/>
</dbReference>
<dbReference type="SMART" id="SM00382">
    <property type="entry name" value="AAA"/>
    <property type="match status" value="1"/>
</dbReference>
<dbReference type="InParanoid" id="A0LH02"/>
<keyword evidence="3" id="KW-0805">Transcription regulation</keyword>
<dbReference type="SUPFAM" id="SSF55781">
    <property type="entry name" value="GAF domain-like"/>
    <property type="match status" value="1"/>
</dbReference>
<dbReference type="Gene3D" id="3.30.450.40">
    <property type="match status" value="1"/>
</dbReference>
<evidence type="ECO:0000256" key="2">
    <source>
        <dbReference type="ARBA" id="ARBA00022840"/>
    </source>
</evidence>
<dbReference type="CDD" id="cd00009">
    <property type="entry name" value="AAA"/>
    <property type="match status" value="1"/>
</dbReference>
<dbReference type="InterPro" id="IPR058031">
    <property type="entry name" value="AAA_lid_NorR"/>
</dbReference>
<dbReference type="InterPro" id="IPR029016">
    <property type="entry name" value="GAF-like_dom_sf"/>
</dbReference>
<dbReference type="Proteomes" id="UP000001784">
    <property type="component" value="Chromosome"/>
</dbReference>
<dbReference type="Gene3D" id="3.40.50.300">
    <property type="entry name" value="P-loop containing nucleotide triphosphate hydrolases"/>
    <property type="match status" value="1"/>
</dbReference>